<accession>A0A953HP71</accession>
<organism evidence="2 3">
    <name type="scientific">Membranihabitans marinus</name>
    <dbReference type="NCBI Taxonomy" id="1227546"/>
    <lineage>
        <taxon>Bacteria</taxon>
        <taxon>Pseudomonadati</taxon>
        <taxon>Bacteroidota</taxon>
        <taxon>Saprospiria</taxon>
        <taxon>Saprospirales</taxon>
        <taxon>Saprospiraceae</taxon>
        <taxon>Membranihabitans</taxon>
    </lineage>
</organism>
<gene>
    <name evidence="2" type="ORF">KUV50_13750</name>
</gene>
<evidence type="ECO:0000313" key="2">
    <source>
        <dbReference type="EMBL" id="MBY5959212.1"/>
    </source>
</evidence>
<protein>
    <recommendedName>
        <fullName evidence="1">DUF6259 domain-containing protein</fullName>
    </recommendedName>
</protein>
<keyword evidence="3" id="KW-1185">Reference proteome</keyword>
<dbReference type="AlphaFoldDB" id="A0A953HP71"/>
<reference evidence="2" key="1">
    <citation type="submission" date="2021-06" db="EMBL/GenBank/DDBJ databases">
        <title>44 bacteria genomes isolated from Dapeng, Shenzhen.</title>
        <authorList>
            <person name="Zheng W."/>
            <person name="Yu S."/>
            <person name="Huang Y."/>
        </authorList>
    </citation>
    <scope>NUCLEOTIDE SEQUENCE</scope>
    <source>
        <strain evidence="2">DP5N28-2</strain>
    </source>
</reference>
<dbReference type="Proteomes" id="UP000753961">
    <property type="component" value="Unassembled WGS sequence"/>
</dbReference>
<name>A0A953HP71_9BACT</name>
<proteinExistence type="predicted"/>
<feature type="domain" description="DUF6259" evidence="1">
    <location>
        <begin position="261"/>
        <end position="558"/>
    </location>
</feature>
<dbReference type="EMBL" id="JAHVHU010000012">
    <property type="protein sequence ID" value="MBY5959212.1"/>
    <property type="molecule type" value="Genomic_DNA"/>
</dbReference>
<sequence>MKTKYTLTSQWVASLILLLLTFGSGPLVWAQSASRSITLHNDHISLSFNATNGTLLNLEELESGTLLAQSADPQQPLWRIKYQEGDGKKELNSTMARQFGVTGEGGQELVLQWSEFADFEGLEVRVYVTLPRNEPFSHWNMEWSYSGDKVIAGMDFPIVTGLREDEKSTLVVPEWMGSLITDPARMLSGLQPGAQKFSWVYPGILSMQFLGLTHADQTGFYAASHDPYTYMKNFEIALNENQDLTFQVSHFTDLKTKEKSFQTIYPVVLGSVPGDWVSMAYEYRKWGLKQSWSLNSRFANGQVPDWATNTALWVWNRGRSEGVLKPAVAMKERLGLPVNVLWHWWHGASYDDEFPDYLPPREGTDSFKEAVLKAREQGVRPLVYMNELQWGSTTESWKEEGAEAYAVKNEQGKLRTHVYNIFTGRPLTNMCITTPFWRNKYGGIAREAINDLGVGGIYLDQACISRRCYDPDHGHEIGGGNYWAMYSGMLTEQIRTGVPLDQEPLLSGEGVCEAWLPYLDVFLALQVSRERYAGVGNWASIPLFQAVYHPYGIAYGNYSSLLHPPYDELWPEKHRPESALTLLPEKFNTQFLMEQARSFVWGMQPMISNYDEILADQRKEEIGFLMRMSRVRHKALKYLLHGTFMRPPEMETDSMMVDISKLSIYAGQRETVTEFEKEYPVVYRGAWKAKDGSLGLPFANISSEDQTVSLHFETADYDLPGTGKLYTITESGKKSLGVYSGGNVQLDLPVKSRDVLLLEVVPEE</sequence>
<dbReference type="RefSeq" id="WP_222580751.1">
    <property type="nucleotide sequence ID" value="NZ_JAHVHU010000012.1"/>
</dbReference>
<comment type="caution">
    <text evidence="2">The sequence shown here is derived from an EMBL/GenBank/DDBJ whole genome shotgun (WGS) entry which is preliminary data.</text>
</comment>
<dbReference type="Pfam" id="PF19773">
    <property type="entry name" value="DUF6259"/>
    <property type="match status" value="1"/>
</dbReference>
<evidence type="ECO:0000259" key="1">
    <source>
        <dbReference type="Pfam" id="PF19773"/>
    </source>
</evidence>
<evidence type="ECO:0000313" key="3">
    <source>
        <dbReference type="Proteomes" id="UP000753961"/>
    </source>
</evidence>
<dbReference type="InterPro" id="IPR046226">
    <property type="entry name" value="DUF6259"/>
</dbReference>